<dbReference type="AlphaFoldDB" id="A0A7H4PJM5"/>
<comment type="caution">
    <text evidence="1">The sequence shown here is derived from an EMBL/GenBank/DDBJ whole genome shotgun (WGS) entry which is preliminary data.</text>
</comment>
<reference evidence="1 2" key="1">
    <citation type="submission" date="2018-06" db="EMBL/GenBank/DDBJ databases">
        <authorList>
            <consortium name="Pathogen Informatics"/>
            <person name="Doyle S."/>
        </authorList>
    </citation>
    <scope>NUCLEOTIDE SEQUENCE [LARGE SCALE GENOMIC DNA]</scope>
    <source>
        <strain evidence="1 2">NCTC11685</strain>
    </source>
</reference>
<evidence type="ECO:0000313" key="2">
    <source>
        <dbReference type="Proteomes" id="UP000254863"/>
    </source>
</evidence>
<evidence type="ECO:0000313" key="1">
    <source>
        <dbReference type="EMBL" id="STW78598.1"/>
    </source>
</evidence>
<protein>
    <submittedName>
        <fullName evidence="1">Transcriptional regulator</fullName>
    </submittedName>
</protein>
<dbReference type="Proteomes" id="UP000254863">
    <property type="component" value="Unassembled WGS sequence"/>
</dbReference>
<name>A0A7H4PJM5_9ENTR</name>
<dbReference type="EMBL" id="UGMS01000003">
    <property type="protein sequence ID" value="STW78598.1"/>
    <property type="molecule type" value="Genomic_DNA"/>
</dbReference>
<proteinExistence type="predicted"/>
<dbReference type="Gene3D" id="3.40.190.10">
    <property type="entry name" value="Periplasmic binding protein-like II"/>
    <property type="match status" value="1"/>
</dbReference>
<accession>A0A7H4PJM5</accession>
<gene>
    <name evidence="1" type="ORF">NCTC11685_05904</name>
</gene>
<sequence>MGKTVFNNTFLMIQAALDGAGIAYVPHDLAAKYIATGETGTATCRLVPSFPGILSLLPGPTASSGGVYAGGRRAALAPQGVIPAARWLPGFLNRDPLTGMALLIVGIGNMLLHQFNDPINKNTQFGVDMAVWRKRQVQWHWTDTPLFK</sequence>
<organism evidence="1 2">
    <name type="scientific">Klebsiella michiganensis</name>
    <dbReference type="NCBI Taxonomy" id="1134687"/>
    <lineage>
        <taxon>Bacteria</taxon>
        <taxon>Pseudomonadati</taxon>
        <taxon>Pseudomonadota</taxon>
        <taxon>Gammaproteobacteria</taxon>
        <taxon>Enterobacterales</taxon>
        <taxon>Enterobacteriaceae</taxon>
        <taxon>Klebsiella/Raoultella group</taxon>
        <taxon>Klebsiella</taxon>
    </lineage>
</organism>